<evidence type="ECO:0000313" key="3">
    <source>
        <dbReference type="Proteomes" id="UP001162483"/>
    </source>
</evidence>
<dbReference type="Proteomes" id="UP001162483">
    <property type="component" value="Unassembled WGS sequence"/>
</dbReference>
<sequence>SVYYRIFSQYAPDHKTHLDFRGGKQEKKYSEPMDCRHSTGDDQRLRTQYRR</sequence>
<evidence type="ECO:0000313" key="2">
    <source>
        <dbReference type="EMBL" id="CAI9539533.1"/>
    </source>
</evidence>
<protein>
    <submittedName>
        <fullName evidence="2">Uncharacterized protein</fullName>
    </submittedName>
</protein>
<accession>A0ABN9AVL1</accession>
<reference evidence="2" key="1">
    <citation type="submission" date="2023-05" db="EMBL/GenBank/DDBJ databases">
        <authorList>
            <person name="Stuckert A."/>
        </authorList>
    </citation>
    <scope>NUCLEOTIDE SEQUENCE</scope>
</reference>
<feature type="region of interest" description="Disordered" evidence="1">
    <location>
        <begin position="15"/>
        <end position="51"/>
    </location>
</feature>
<feature type="compositionally biased region" description="Basic and acidic residues" evidence="1">
    <location>
        <begin position="15"/>
        <end position="45"/>
    </location>
</feature>
<gene>
    <name evidence="2" type="ORF">SPARVUS_LOCUS1605721</name>
</gene>
<comment type="caution">
    <text evidence="2">The sequence shown here is derived from an EMBL/GenBank/DDBJ whole genome shotgun (WGS) entry which is preliminary data.</text>
</comment>
<evidence type="ECO:0000256" key="1">
    <source>
        <dbReference type="SAM" id="MobiDB-lite"/>
    </source>
</evidence>
<keyword evidence="3" id="KW-1185">Reference proteome</keyword>
<proteinExistence type="predicted"/>
<feature type="non-terminal residue" evidence="2">
    <location>
        <position position="1"/>
    </location>
</feature>
<name>A0ABN9AVL1_9NEOB</name>
<dbReference type="EMBL" id="CATNWA010001240">
    <property type="protein sequence ID" value="CAI9539533.1"/>
    <property type="molecule type" value="Genomic_DNA"/>
</dbReference>
<organism evidence="2 3">
    <name type="scientific">Staurois parvus</name>
    <dbReference type="NCBI Taxonomy" id="386267"/>
    <lineage>
        <taxon>Eukaryota</taxon>
        <taxon>Metazoa</taxon>
        <taxon>Chordata</taxon>
        <taxon>Craniata</taxon>
        <taxon>Vertebrata</taxon>
        <taxon>Euteleostomi</taxon>
        <taxon>Amphibia</taxon>
        <taxon>Batrachia</taxon>
        <taxon>Anura</taxon>
        <taxon>Neobatrachia</taxon>
        <taxon>Ranoidea</taxon>
        <taxon>Ranidae</taxon>
        <taxon>Staurois</taxon>
    </lineage>
</organism>